<proteinExistence type="predicted"/>
<evidence type="ECO:0000313" key="1">
    <source>
        <dbReference type="EMBL" id="KXB06962.1"/>
    </source>
</evidence>
<name>A0A133VKJ4_9EURY</name>
<keyword evidence="2" id="KW-1185">Reference proteome</keyword>
<organism evidence="1 2">
    <name type="scientific">candidate division MSBL1 archaeon SCGC-AAA382A20</name>
    <dbReference type="NCBI Taxonomy" id="1698280"/>
    <lineage>
        <taxon>Archaea</taxon>
        <taxon>Methanobacteriati</taxon>
        <taxon>Methanobacteriota</taxon>
        <taxon>candidate division MSBL1</taxon>
    </lineage>
</organism>
<evidence type="ECO:0000313" key="2">
    <source>
        <dbReference type="Proteomes" id="UP000070263"/>
    </source>
</evidence>
<dbReference type="Proteomes" id="UP000070263">
    <property type="component" value="Unassembled WGS sequence"/>
</dbReference>
<gene>
    <name evidence="1" type="ORF">AKJ51_02355</name>
</gene>
<dbReference type="AlphaFoldDB" id="A0A133VKJ4"/>
<accession>A0A133VKJ4</accession>
<comment type="caution">
    <text evidence="1">The sequence shown here is derived from an EMBL/GenBank/DDBJ whole genome shotgun (WGS) entry which is preliminary data.</text>
</comment>
<protein>
    <submittedName>
        <fullName evidence="1">Uncharacterized protein</fullName>
    </submittedName>
</protein>
<sequence>MSRGHSGWGTEAQQGEWRWAFGRLLRASGSDGFAGNSGGLFSPAMAGKTQQIQRAGGAAERLAGQVQVNGPCSAGSYAPAGSG</sequence>
<reference evidence="1 2" key="1">
    <citation type="journal article" date="2016" name="Sci. Rep.">
        <title>Metabolic traits of an uncultured archaeal lineage -MSBL1- from brine pools of the Red Sea.</title>
        <authorList>
            <person name="Mwirichia R."/>
            <person name="Alam I."/>
            <person name="Rashid M."/>
            <person name="Vinu M."/>
            <person name="Ba-Alawi W."/>
            <person name="Anthony Kamau A."/>
            <person name="Kamanda Ngugi D."/>
            <person name="Goker M."/>
            <person name="Klenk H.P."/>
            <person name="Bajic V."/>
            <person name="Stingl U."/>
        </authorList>
    </citation>
    <scope>NUCLEOTIDE SEQUENCE [LARGE SCALE GENOMIC DNA]</scope>
    <source>
        <strain evidence="1">SCGC-AAA382A20</strain>
    </source>
</reference>
<dbReference type="EMBL" id="LHYE01000022">
    <property type="protein sequence ID" value="KXB06962.1"/>
    <property type="molecule type" value="Genomic_DNA"/>
</dbReference>